<dbReference type="SUPFAM" id="SSF55785">
    <property type="entry name" value="PYP-like sensor domain (PAS domain)"/>
    <property type="match status" value="1"/>
</dbReference>
<organism evidence="18 19">
    <name type="scientific">Rubellicoccus peritrichatus</name>
    <dbReference type="NCBI Taxonomy" id="3080537"/>
    <lineage>
        <taxon>Bacteria</taxon>
        <taxon>Pseudomonadati</taxon>
        <taxon>Verrucomicrobiota</taxon>
        <taxon>Opitutia</taxon>
        <taxon>Puniceicoccales</taxon>
        <taxon>Cerasicoccaceae</taxon>
        <taxon>Rubellicoccus</taxon>
    </lineage>
</organism>
<dbReference type="InterPro" id="IPR036890">
    <property type="entry name" value="HATPase_C_sf"/>
</dbReference>
<keyword evidence="11" id="KW-0472">Membrane</keyword>
<evidence type="ECO:0000256" key="9">
    <source>
        <dbReference type="ARBA" id="ARBA00022840"/>
    </source>
</evidence>
<keyword evidence="6" id="KW-0812">Transmembrane</keyword>
<comment type="subcellular location">
    <subcellularLocation>
        <location evidence="2">Membrane</location>
    </subcellularLocation>
</comment>
<feature type="domain" description="Response regulatory" evidence="15">
    <location>
        <begin position="465"/>
        <end position="579"/>
    </location>
</feature>
<dbReference type="InterPro" id="IPR004358">
    <property type="entry name" value="Sig_transdc_His_kin-like_C"/>
</dbReference>
<evidence type="ECO:0000256" key="4">
    <source>
        <dbReference type="ARBA" id="ARBA00022553"/>
    </source>
</evidence>
<evidence type="ECO:0000256" key="2">
    <source>
        <dbReference type="ARBA" id="ARBA00004370"/>
    </source>
</evidence>
<dbReference type="SUPFAM" id="SSF52172">
    <property type="entry name" value="CheY-like"/>
    <property type="match status" value="1"/>
</dbReference>
<dbReference type="CDD" id="cd17546">
    <property type="entry name" value="REC_hyHK_CKI1_RcsC-like"/>
    <property type="match status" value="1"/>
</dbReference>
<dbReference type="SMART" id="SM00388">
    <property type="entry name" value="HisKA"/>
    <property type="match status" value="1"/>
</dbReference>
<feature type="domain" description="Histidine kinase" evidence="14">
    <location>
        <begin position="214"/>
        <end position="440"/>
    </location>
</feature>
<dbReference type="InterPro" id="IPR001610">
    <property type="entry name" value="PAC"/>
</dbReference>
<dbReference type="EMBL" id="CP136920">
    <property type="protein sequence ID" value="WOO42012.1"/>
    <property type="molecule type" value="Genomic_DNA"/>
</dbReference>
<reference evidence="18 19" key="1">
    <citation type="submission" date="2023-10" db="EMBL/GenBank/DDBJ databases">
        <title>Rubellicoccus peritrichatus gen. nov., sp. nov., isolated from an algae of coral reef tank.</title>
        <authorList>
            <person name="Luo J."/>
        </authorList>
    </citation>
    <scope>NUCLEOTIDE SEQUENCE [LARGE SCALE GENOMIC DNA]</scope>
    <source>
        <strain evidence="18 19">CR14</strain>
    </source>
</reference>
<keyword evidence="13" id="KW-0175">Coiled coil</keyword>
<evidence type="ECO:0000256" key="10">
    <source>
        <dbReference type="ARBA" id="ARBA00022989"/>
    </source>
</evidence>
<dbReference type="InterPro" id="IPR005467">
    <property type="entry name" value="His_kinase_dom"/>
</dbReference>
<dbReference type="Pfam" id="PF13426">
    <property type="entry name" value="PAS_9"/>
    <property type="match status" value="1"/>
</dbReference>
<evidence type="ECO:0000256" key="12">
    <source>
        <dbReference type="PROSITE-ProRule" id="PRU00169"/>
    </source>
</evidence>
<dbReference type="SMART" id="SM00448">
    <property type="entry name" value="REC"/>
    <property type="match status" value="1"/>
</dbReference>
<keyword evidence="5" id="KW-0808">Transferase</keyword>
<dbReference type="SUPFAM" id="SSF47384">
    <property type="entry name" value="Homodimeric domain of signal transducing histidine kinase"/>
    <property type="match status" value="1"/>
</dbReference>
<dbReference type="GO" id="GO:0000155">
    <property type="term" value="F:phosphorelay sensor kinase activity"/>
    <property type="evidence" value="ECO:0007669"/>
    <property type="project" value="InterPro"/>
</dbReference>
<dbReference type="PROSITE" id="PS50113">
    <property type="entry name" value="PAC"/>
    <property type="match status" value="1"/>
</dbReference>
<dbReference type="InterPro" id="IPR011006">
    <property type="entry name" value="CheY-like_superfamily"/>
</dbReference>
<dbReference type="CDD" id="cd00082">
    <property type="entry name" value="HisKA"/>
    <property type="match status" value="1"/>
</dbReference>
<feature type="coiled-coil region" evidence="13">
    <location>
        <begin position="18"/>
        <end position="63"/>
    </location>
</feature>
<keyword evidence="7" id="KW-0547">Nucleotide-binding</keyword>
<evidence type="ECO:0000256" key="5">
    <source>
        <dbReference type="ARBA" id="ARBA00022679"/>
    </source>
</evidence>
<dbReference type="InterPro" id="IPR036097">
    <property type="entry name" value="HisK_dim/P_sf"/>
</dbReference>
<protein>
    <recommendedName>
        <fullName evidence="3">histidine kinase</fullName>
        <ecNumber evidence="3">2.7.13.3</ecNumber>
    </recommendedName>
</protein>
<dbReference type="PRINTS" id="PR00344">
    <property type="entry name" value="BCTRLSENSOR"/>
</dbReference>
<dbReference type="PANTHER" id="PTHR43047">
    <property type="entry name" value="TWO-COMPONENT HISTIDINE PROTEIN KINASE"/>
    <property type="match status" value="1"/>
</dbReference>
<dbReference type="CDD" id="cd16922">
    <property type="entry name" value="HATPase_EvgS-ArcB-TorS-like"/>
    <property type="match status" value="1"/>
</dbReference>
<evidence type="ECO:0000256" key="11">
    <source>
        <dbReference type="ARBA" id="ARBA00023136"/>
    </source>
</evidence>
<evidence type="ECO:0000259" key="14">
    <source>
        <dbReference type="PROSITE" id="PS50109"/>
    </source>
</evidence>
<dbReference type="PROSITE" id="PS50112">
    <property type="entry name" value="PAS"/>
    <property type="match status" value="1"/>
</dbReference>
<dbReference type="SMART" id="SM00091">
    <property type="entry name" value="PAS"/>
    <property type="match status" value="1"/>
</dbReference>
<feature type="coiled-coil region" evidence="13">
    <location>
        <begin position="180"/>
        <end position="207"/>
    </location>
</feature>
<dbReference type="PROSITE" id="PS50109">
    <property type="entry name" value="HIS_KIN"/>
    <property type="match status" value="1"/>
</dbReference>
<dbReference type="Pfam" id="PF00512">
    <property type="entry name" value="HisKA"/>
    <property type="match status" value="1"/>
</dbReference>
<feature type="domain" description="PAC" evidence="17">
    <location>
        <begin position="135"/>
        <end position="189"/>
    </location>
</feature>
<evidence type="ECO:0000259" key="15">
    <source>
        <dbReference type="PROSITE" id="PS50110"/>
    </source>
</evidence>
<dbReference type="InterPro" id="IPR003594">
    <property type="entry name" value="HATPase_dom"/>
</dbReference>
<dbReference type="Gene3D" id="1.10.287.130">
    <property type="match status" value="1"/>
</dbReference>
<dbReference type="CDD" id="cd00130">
    <property type="entry name" value="PAS"/>
    <property type="match status" value="1"/>
</dbReference>
<keyword evidence="19" id="KW-1185">Reference proteome</keyword>
<feature type="modified residue" description="4-aspartylphosphate" evidence="12">
    <location>
        <position position="514"/>
    </location>
</feature>
<dbReference type="GO" id="GO:0016020">
    <property type="term" value="C:membrane"/>
    <property type="evidence" value="ECO:0007669"/>
    <property type="project" value="UniProtKB-SubCell"/>
</dbReference>
<gene>
    <name evidence="18" type="ORF">RZN69_02850</name>
</gene>
<dbReference type="InterPro" id="IPR003661">
    <property type="entry name" value="HisK_dim/P_dom"/>
</dbReference>
<dbReference type="GO" id="GO:0005524">
    <property type="term" value="F:ATP binding"/>
    <property type="evidence" value="ECO:0007669"/>
    <property type="project" value="UniProtKB-KW"/>
</dbReference>
<evidence type="ECO:0000256" key="1">
    <source>
        <dbReference type="ARBA" id="ARBA00000085"/>
    </source>
</evidence>
<dbReference type="InterPro" id="IPR000700">
    <property type="entry name" value="PAS-assoc_C"/>
</dbReference>
<comment type="catalytic activity">
    <reaction evidence="1">
        <text>ATP + protein L-histidine = ADP + protein N-phospho-L-histidine.</text>
        <dbReference type="EC" id="2.7.13.3"/>
    </reaction>
</comment>
<proteinExistence type="predicted"/>
<dbReference type="Gene3D" id="3.30.565.10">
    <property type="entry name" value="Histidine kinase-like ATPase, C-terminal domain"/>
    <property type="match status" value="1"/>
</dbReference>
<dbReference type="Pfam" id="PF02518">
    <property type="entry name" value="HATPase_c"/>
    <property type="match status" value="1"/>
</dbReference>
<dbReference type="InterPro" id="IPR000014">
    <property type="entry name" value="PAS"/>
</dbReference>
<accession>A0AAQ3LB29</accession>
<dbReference type="Pfam" id="PF00072">
    <property type="entry name" value="Response_reg"/>
    <property type="match status" value="1"/>
</dbReference>
<keyword evidence="4 12" id="KW-0597">Phosphoprotein</keyword>
<dbReference type="EC" id="2.7.13.3" evidence="3"/>
<dbReference type="PROSITE" id="PS50110">
    <property type="entry name" value="RESPONSE_REGULATORY"/>
    <property type="match status" value="1"/>
</dbReference>
<keyword evidence="10" id="KW-1133">Transmembrane helix</keyword>
<evidence type="ECO:0000256" key="6">
    <source>
        <dbReference type="ARBA" id="ARBA00022692"/>
    </source>
</evidence>
<evidence type="ECO:0000259" key="16">
    <source>
        <dbReference type="PROSITE" id="PS50112"/>
    </source>
</evidence>
<dbReference type="AlphaFoldDB" id="A0AAQ3LB29"/>
<dbReference type="SUPFAM" id="SSF55874">
    <property type="entry name" value="ATPase domain of HSP90 chaperone/DNA topoisomerase II/histidine kinase"/>
    <property type="match status" value="1"/>
</dbReference>
<dbReference type="PANTHER" id="PTHR43047:SF64">
    <property type="entry name" value="HISTIDINE KINASE CONTAINING CHEY-HOMOLOGOUS RECEIVER DOMAIN AND PAS DOMAIN-RELATED"/>
    <property type="match status" value="1"/>
</dbReference>
<dbReference type="KEGG" id="puo:RZN69_02850"/>
<feature type="domain" description="PAS" evidence="16">
    <location>
        <begin position="63"/>
        <end position="134"/>
    </location>
</feature>
<sequence>MTSSDQFNDASAKWRVRYERERKARKAAEQLLENKSHELWKSNNELADQRDRLEKLVEERMGELKRLSLVAAKTANGVIITDDIGGTLWINEGFTRVTGYTIDDLIGRKPGELLQGPQTDQDTVQIIRDAIAQRKSFNVELINYTKEGRPYWIRIDADPILNDEGLLTQYIAIETDITDQKNAEHALEEAIIRAENAAIEAAEANKAKSLFLANMSHEIRTPLNGVLGYAQLLLQSPNLTEKDRAQLDVVQRNGEHLLALINDILDLSKIEAGKMQIMHAPIDLPQLFSGVAELFTLKAAQKGLNLSFLILDGETGQVWSGGEIPNVLGDAKAIRQILVNLVGNAIKFTDSGSVNCALSIHSNCRYTFVVEDEGIGIEASEVNSIFRPFEQSSSNAVLMEGTGLGLAISANLVELMGGELTVNSTKGIGSIFSFTLHLESTEAVARNASSTTQSPWKQEVQQSKRVLIVDDNESSRNLLKDILEPLGFGLAFAENGRTGLKMAESFGPDLILTDIRMPDMDGHELCRKVRSMKRFSHTRIVAVSANVLDLPSERHRSFDDFLLKPIGVDNVINVVNKMLSDNEILKSVSVAKSVAAKASVTVSDAILKPMLEAAMIGDINALKRQVSNIDASDTELGHFRETVSTYCDKFQIDALCRYLESVQSDKEG</sequence>
<evidence type="ECO:0000256" key="7">
    <source>
        <dbReference type="ARBA" id="ARBA00022741"/>
    </source>
</evidence>
<evidence type="ECO:0000256" key="13">
    <source>
        <dbReference type="SAM" id="Coils"/>
    </source>
</evidence>
<name>A0AAQ3LB29_9BACT</name>
<dbReference type="InterPro" id="IPR001789">
    <property type="entry name" value="Sig_transdc_resp-reg_receiver"/>
</dbReference>
<evidence type="ECO:0000313" key="19">
    <source>
        <dbReference type="Proteomes" id="UP001304300"/>
    </source>
</evidence>
<evidence type="ECO:0000313" key="18">
    <source>
        <dbReference type="EMBL" id="WOO42012.1"/>
    </source>
</evidence>
<evidence type="ECO:0000256" key="3">
    <source>
        <dbReference type="ARBA" id="ARBA00012438"/>
    </source>
</evidence>
<keyword evidence="8" id="KW-0418">Kinase</keyword>
<dbReference type="Gene3D" id="3.40.50.2300">
    <property type="match status" value="1"/>
</dbReference>
<dbReference type="Gene3D" id="3.30.450.20">
    <property type="entry name" value="PAS domain"/>
    <property type="match status" value="1"/>
</dbReference>
<dbReference type="InterPro" id="IPR035965">
    <property type="entry name" value="PAS-like_dom_sf"/>
</dbReference>
<dbReference type="Proteomes" id="UP001304300">
    <property type="component" value="Chromosome"/>
</dbReference>
<dbReference type="RefSeq" id="WP_317834496.1">
    <property type="nucleotide sequence ID" value="NZ_CP136920.1"/>
</dbReference>
<dbReference type="NCBIfam" id="TIGR00229">
    <property type="entry name" value="sensory_box"/>
    <property type="match status" value="1"/>
</dbReference>
<keyword evidence="9 18" id="KW-0067">ATP-binding</keyword>
<dbReference type="SMART" id="SM00086">
    <property type="entry name" value="PAC"/>
    <property type="match status" value="1"/>
</dbReference>
<dbReference type="FunFam" id="1.10.287.130:FF:000004">
    <property type="entry name" value="Ethylene receptor 1"/>
    <property type="match status" value="1"/>
</dbReference>
<dbReference type="SMART" id="SM00387">
    <property type="entry name" value="HATPase_c"/>
    <property type="match status" value="1"/>
</dbReference>
<evidence type="ECO:0000256" key="8">
    <source>
        <dbReference type="ARBA" id="ARBA00022777"/>
    </source>
</evidence>
<evidence type="ECO:0000259" key="17">
    <source>
        <dbReference type="PROSITE" id="PS50113"/>
    </source>
</evidence>